<dbReference type="InterPro" id="IPR021242">
    <property type="entry name" value="DUF2799"/>
</dbReference>
<evidence type="ECO:0000256" key="1">
    <source>
        <dbReference type="SAM" id="SignalP"/>
    </source>
</evidence>
<feature type="chain" id="PRO_5022171252" description="Lipoprotein" evidence="1">
    <location>
        <begin position="20"/>
        <end position="122"/>
    </location>
</feature>
<dbReference type="EMBL" id="AP019798">
    <property type="protein sequence ID" value="BBL88127.1"/>
    <property type="molecule type" value="Genomic_DNA"/>
</dbReference>
<dbReference type="RefSeq" id="WP_138943910.1">
    <property type="nucleotide sequence ID" value="NZ_AP019798.1"/>
</dbReference>
<keyword evidence="1" id="KW-0732">Signal</keyword>
<evidence type="ECO:0000313" key="3">
    <source>
        <dbReference type="Proteomes" id="UP000315115"/>
    </source>
</evidence>
<dbReference type="AlphaFoldDB" id="A0A510I3N7"/>
<proteinExistence type="predicted"/>
<evidence type="ECO:0000313" key="2">
    <source>
        <dbReference type="EMBL" id="BBL88127.1"/>
    </source>
</evidence>
<dbReference type="Pfam" id="PF10973">
    <property type="entry name" value="DUF2799"/>
    <property type="match status" value="1"/>
</dbReference>
<organism evidence="2 3">
    <name type="scientific">Vibrio rotiferianus</name>
    <dbReference type="NCBI Taxonomy" id="190895"/>
    <lineage>
        <taxon>Bacteria</taxon>
        <taxon>Pseudomonadati</taxon>
        <taxon>Pseudomonadota</taxon>
        <taxon>Gammaproteobacteria</taxon>
        <taxon>Vibrionales</taxon>
        <taxon>Vibrionaceae</taxon>
        <taxon>Vibrio</taxon>
    </lineage>
</organism>
<gene>
    <name evidence="2" type="ORF">VroAM7_07800</name>
</gene>
<dbReference type="PROSITE" id="PS51257">
    <property type="entry name" value="PROKAR_LIPOPROTEIN"/>
    <property type="match status" value="1"/>
</dbReference>
<sequence>MVCKRILMLSILLAVQACSSKPITQSEYWMGQGERFGANGYSYQNDIIESLKLKVPFDEQAYKEGYEIGKKDYCDPFKAFEKGVQGVKYTDQCKGQAQEVMVKAEWQRGWDAFIGADFYKFR</sequence>
<dbReference type="Proteomes" id="UP000315115">
    <property type="component" value="Chromosome 1"/>
</dbReference>
<feature type="signal peptide" evidence="1">
    <location>
        <begin position="1"/>
        <end position="19"/>
    </location>
</feature>
<accession>A0A510I3N7</accession>
<evidence type="ECO:0008006" key="4">
    <source>
        <dbReference type="Google" id="ProtNLM"/>
    </source>
</evidence>
<name>A0A510I3N7_9VIBR</name>
<reference evidence="3" key="1">
    <citation type="submission" date="2019-07" db="EMBL/GenBank/DDBJ databases">
        <title>Complete Genome Sequences of Vibrion rotiferianus strain AM7.</title>
        <authorList>
            <person name="Miyazaki K."/>
            <person name="Wiseschart A."/>
            <person name="Pootanakit K."/>
            <person name="Ishimori K."/>
            <person name="Kitahara K."/>
        </authorList>
    </citation>
    <scope>NUCLEOTIDE SEQUENCE [LARGE SCALE GENOMIC DNA]</scope>
    <source>
        <strain evidence="3">AM7</strain>
    </source>
</reference>
<protein>
    <recommendedName>
        <fullName evidence="4">Lipoprotein</fullName>
    </recommendedName>
</protein>